<organism evidence="1 2">
    <name type="scientific">Agathobacter rectalis</name>
    <dbReference type="NCBI Taxonomy" id="39491"/>
    <lineage>
        <taxon>Bacteria</taxon>
        <taxon>Bacillati</taxon>
        <taxon>Bacillota</taxon>
        <taxon>Clostridia</taxon>
        <taxon>Lachnospirales</taxon>
        <taxon>Lachnospiraceae</taxon>
        <taxon>Agathobacter</taxon>
    </lineage>
</organism>
<name>A0AAW4U6W5_9FIRM</name>
<protein>
    <submittedName>
        <fullName evidence="1">Uncharacterized protein</fullName>
    </submittedName>
</protein>
<dbReference type="InterPro" id="IPR055870">
    <property type="entry name" value="DUF7447"/>
</dbReference>
<evidence type="ECO:0000313" key="1">
    <source>
        <dbReference type="EMBL" id="MCB6937517.1"/>
    </source>
</evidence>
<accession>A0AAW4U6W5</accession>
<dbReference type="EMBL" id="JAJCJK010000004">
    <property type="protein sequence ID" value="MCB6937517.1"/>
    <property type="molecule type" value="Genomic_DNA"/>
</dbReference>
<gene>
    <name evidence="1" type="ORF">LIZ56_03700</name>
</gene>
<proteinExistence type="predicted"/>
<sequence>MMTLSEAKAIYKTGGGHFFDRETFKYWGSRIESALYKNRCFVTSENNFDGSRRAYTVRRFSPDFLHIETVGEFQQYALKETAREAAKEA</sequence>
<dbReference type="AlphaFoldDB" id="A0AAW4U6W5"/>
<dbReference type="Pfam" id="PF24239">
    <property type="entry name" value="DUF7447"/>
    <property type="match status" value="1"/>
</dbReference>
<evidence type="ECO:0000313" key="2">
    <source>
        <dbReference type="Proteomes" id="UP001197684"/>
    </source>
</evidence>
<dbReference type="RefSeq" id="WP_306780580.1">
    <property type="nucleotide sequence ID" value="NZ_JAJCJK010000004.1"/>
</dbReference>
<comment type="caution">
    <text evidence="1">The sequence shown here is derived from an EMBL/GenBank/DDBJ whole genome shotgun (WGS) entry which is preliminary data.</text>
</comment>
<dbReference type="Proteomes" id="UP001197684">
    <property type="component" value="Unassembled WGS sequence"/>
</dbReference>
<reference evidence="1" key="1">
    <citation type="submission" date="2021-10" db="EMBL/GenBank/DDBJ databases">
        <title>Collection of gut derived symbiotic bacterial strains cultured from healthy donors.</title>
        <authorList>
            <person name="Lin H."/>
            <person name="Littmann E."/>
            <person name="Kohout C."/>
            <person name="Pamer E.G."/>
        </authorList>
    </citation>
    <scope>NUCLEOTIDE SEQUENCE</scope>
    <source>
        <strain evidence="1">DFI.9.42</strain>
    </source>
</reference>